<evidence type="ECO:0000313" key="2">
    <source>
        <dbReference type="EMBL" id="EGY29284.1"/>
    </source>
</evidence>
<keyword evidence="1" id="KW-0472">Membrane</keyword>
<reference evidence="2 3" key="1">
    <citation type="journal article" date="2012" name="Genome Res.">
        <title>Genomic basis of endosymbiont-conferred protection against an insect parasitoid.</title>
        <authorList>
            <person name="Hansen A.K."/>
            <person name="Vorburger C."/>
            <person name="Moran N.A."/>
        </authorList>
    </citation>
    <scope>NUCLEOTIDE SEQUENCE [LARGE SCALE GENOMIC DNA]</scope>
    <source>
        <strain evidence="3">R5.15</strain>
    </source>
</reference>
<sequence length="167" mass="18661">MPSNVEAVLPTTNPISLANNTRVDPTRVGSSLIGVCNVSSKMYNLLCGAAVIGGTSLIMGSSWLIAAYGTNDLYDSQSGSERVFNEETLQLIKKMTIGVAAFMSAQVSLYFHHRAEDMQKFPERMRELPVEVQREFQDIINRGDKEGLEAKLLQYNMWRHFIEVSRA</sequence>
<keyword evidence="1" id="KW-1133">Transmembrane helix</keyword>
<feature type="transmembrane region" description="Helical" evidence="1">
    <location>
        <begin position="91"/>
        <end position="111"/>
    </location>
</feature>
<evidence type="ECO:0000313" key="3">
    <source>
        <dbReference type="Proteomes" id="UP000004116"/>
    </source>
</evidence>
<dbReference type="Proteomes" id="UP000004116">
    <property type="component" value="Unassembled WGS sequence"/>
</dbReference>
<organism evidence="2 3">
    <name type="scientific">Candidatus Regiella insecticola 5.15</name>
    <dbReference type="NCBI Taxonomy" id="1005043"/>
    <lineage>
        <taxon>Bacteria</taxon>
        <taxon>Pseudomonadati</taxon>
        <taxon>Pseudomonadota</taxon>
        <taxon>Gammaproteobacteria</taxon>
        <taxon>Enterobacterales</taxon>
        <taxon>Enterobacteriaceae</taxon>
        <taxon>aphid secondary symbionts</taxon>
        <taxon>Candidatus Regiella</taxon>
    </lineage>
</organism>
<gene>
    <name evidence="2" type="ORF">Rin_00007440</name>
</gene>
<keyword evidence="1" id="KW-0812">Transmembrane</keyword>
<feature type="transmembrane region" description="Helical" evidence="1">
    <location>
        <begin position="45"/>
        <end position="71"/>
    </location>
</feature>
<evidence type="ECO:0000256" key="1">
    <source>
        <dbReference type="SAM" id="Phobius"/>
    </source>
</evidence>
<comment type="caution">
    <text evidence="2">The sequence shown here is derived from an EMBL/GenBank/DDBJ whole genome shotgun (WGS) entry which is preliminary data.</text>
</comment>
<keyword evidence="3" id="KW-1185">Reference proteome</keyword>
<proteinExistence type="predicted"/>
<dbReference type="EMBL" id="AGCA01000169">
    <property type="protein sequence ID" value="EGY29284.1"/>
    <property type="molecule type" value="Genomic_DNA"/>
</dbReference>
<dbReference type="AlphaFoldDB" id="G2GY93"/>
<protein>
    <submittedName>
        <fullName evidence="2">Uncharacterized protein</fullName>
    </submittedName>
</protein>
<accession>G2GY93</accession>
<name>G2GY93_9ENTR</name>